<dbReference type="Gene3D" id="1.10.8.60">
    <property type="match status" value="1"/>
</dbReference>
<dbReference type="PROSITE" id="PS50045">
    <property type="entry name" value="SIGMA54_INTERACT_4"/>
    <property type="match status" value="1"/>
</dbReference>
<dbReference type="CDD" id="cd02205">
    <property type="entry name" value="CBS_pair_SF"/>
    <property type="match status" value="1"/>
</dbReference>
<evidence type="ECO:0000259" key="6">
    <source>
        <dbReference type="PROSITE" id="PS50045"/>
    </source>
</evidence>
<dbReference type="Pfam" id="PF00989">
    <property type="entry name" value="PAS"/>
    <property type="match status" value="1"/>
</dbReference>
<dbReference type="Pfam" id="PF00158">
    <property type="entry name" value="Sigma54_activat"/>
    <property type="match status" value="1"/>
</dbReference>
<dbReference type="CDD" id="cd00009">
    <property type="entry name" value="AAA"/>
    <property type="match status" value="1"/>
</dbReference>
<dbReference type="InterPro" id="IPR003593">
    <property type="entry name" value="AAA+_ATPase"/>
</dbReference>
<dbReference type="Pfam" id="PF13188">
    <property type="entry name" value="PAS_8"/>
    <property type="match status" value="1"/>
</dbReference>
<dbReference type="Gene3D" id="1.10.10.60">
    <property type="entry name" value="Homeodomain-like"/>
    <property type="match status" value="1"/>
</dbReference>
<reference evidence="9" key="2">
    <citation type="submission" date="2021-04" db="EMBL/GenBank/DDBJ databases">
        <authorList>
            <person name="Liu J."/>
        </authorList>
    </citation>
    <scope>NUCLEOTIDE SEQUENCE</scope>
    <source>
        <strain evidence="9">BAD-6</strain>
    </source>
</reference>
<dbReference type="SUPFAM" id="SSF46689">
    <property type="entry name" value="Homeodomain-like"/>
    <property type="match status" value="1"/>
</dbReference>
<feature type="domain" description="PAS" evidence="7">
    <location>
        <begin position="254"/>
        <end position="299"/>
    </location>
</feature>
<dbReference type="InterPro" id="IPR000014">
    <property type="entry name" value="PAS"/>
</dbReference>
<dbReference type="PROSITE" id="PS50112">
    <property type="entry name" value="PAS"/>
    <property type="match status" value="2"/>
</dbReference>
<dbReference type="GO" id="GO:0006355">
    <property type="term" value="P:regulation of DNA-templated transcription"/>
    <property type="evidence" value="ECO:0007669"/>
    <property type="project" value="InterPro"/>
</dbReference>
<dbReference type="SUPFAM" id="SSF54631">
    <property type="entry name" value="CBS-domain pair"/>
    <property type="match status" value="1"/>
</dbReference>
<keyword evidence="1" id="KW-0547">Nucleotide-binding</keyword>
<dbReference type="PROSITE" id="PS00688">
    <property type="entry name" value="SIGMA54_INTERACT_3"/>
    <property type="match status" value="1"/>
</dbReference>
<evidence type="ECO:0000259" key="7">
    <source>
        <dbReference type="PROSITE" id="PS50112"/>
    </source>
</evidence>
<dbReference type="Gene3D" id="3.10.580.10">
    <property type="entry name" value="CBS-domain"/>
    <property type="match status" value="1"/>
</dbReference>
<evidence type="ECO:0000313" key="10">
    <source>
        <dbReference type="Proteomes" id="UP000675664"/>
    </source>
</evidence>
<dbReference type="InterPro" id="IPR000644">
    <property type="entry name" value="CBS_dom"/>
</dbReference>
<evidence type="ECO:0000256" key="5">
    <source>
        <dbReference type="PROSITE-ProRule" id="PRU00703"/>
    </source>
</evidence>
<dbReference type="EMBL" id="JAGSND010000002">
    <property type="protein sequence ID" value="MBR0596919.1"/>
    <property type="molecule type" value="Genomic_DNA"/>
</dbReference>
<evidence type="ECO:0000259" key="8">
    <source>
        <dbReference type="PROSITE" id="PS51371"/>
    </source>
</evidence>
<keyword evidence="4" id="KW-0804">Transcription</keyword>
<reference evidence="9" key="1">
    <citation type="submission" date="2021-04" db="EMBL/GenBank/DDBJ databases">
        <title>Sinoanaerobacter chloroacetimidivorans sp. nov., an obligate anaerobic bacterium isolated from anaerobic sludge.</title>
        <authorList>
            <person name="Bao Y."/>
        </authorList>
    </citation>
    <scope>NUCLEOTIDE SEQUENCE</scope>
    <source>
        <strain evidence="9">BAD-6</strain>
    </source>
</reference>
<dbReference type="SUPFAM" id="SSF55785">
    <property type="entry name" value="PYP-like sensor domain (PAS domain)"/>
    <property type="match status" value="2"/>
</dbReference>
<feature type="domain" description="PAS" evidence="7">
    <location>
        <begin position="142"/>
        <end position="195"/>
    </location>
</feature>
<dbReference type="PANTHER" id="PTHR32071">
    <property type="entry name" value="TRANSCRIPTIONAL REGULATORY PROTEIN"/>
    <property type="match status" value="1"/>
</dbReference>
<keyword evidence="5" id="KW-0129">CBS domain</keyword>
<dbReference type="AlphaFoldDB" id="A0A8J8B078"/>
<dbReference type="Pfam" id="PF25601">
    <property type="entry name" value="AAA_lid_14"/>
    <property type="match status" value="1"/>
</dbReference>
<dbReference type="InterPro" id="IPR058031">
    <property type="entry name" value="AAA_lid_NorR"/>
</dbReference>
<dbReference type="InterPro" id="IPR013767">
    <property type="entry name" value="PAS_fold"/>
</dbReference>
<evidence type="ECO:0000256" key="4">
    <source>
        <dbReference type="ARBA" id="ARBA00023163"/>
    </source>
</evidence>
<evidence type="ECO:0000256" key="1">
    <source>
        <dbReference type="ARBA" id="ARBA00022741"/>
    </source>
</evidence>
<evidence type="ECO:0000256" key="3">
    <source>
        <dbReference type="ARBA" id="ARBA00023015"/>
    </source>
</evidence>
<dbReference type="PROSITE" id="PS00675">
    <property type="entry name" value="SIGMA54_INTERACT_1"/>
    <property type="match status" value="1"/>
</dbReference>
<dbReference type="InterPro" id="IPR025944">
    <property type="entry name" value="Sigma_54_int_dom_CS"/>
</dbReference>
<dbReference type="PROSITE" id="PS51371">
    <property type="entry name" value="CBS"/>
    <property type="match status" value="1"/>
</dbReference>
<dbReference type="InterPro" id="IPR002078">
    <property type="entry name" value="Sigma_54_int"/>
</dbReference>
<dbReference type="InterPro" id="IPR009057">
    <property type="entry name" value="Homeodomain-like_sf"/>
</dbReference>
<dbReference type="SMART" id="SM00091">
    <property type="entry name" value="PAS"/>
    <property type="match status" value="2"/>
</dbReference>
<dbReference type="NCBIfam" id="TIGR00229">
    <property type="entry name" value="sensory_box"/>
    <property type="match status" value="1"/>
</dbReference>
<evidence type="ECO:0000313" key="9">
    <source>
        <dbReference type="EMBL" id="MBR0596919.1"/>
    </source>
</evidence>
<organism evidence="9 10">
    <name type="scientific">Sinanaerobacter chloroacetimidivorans</name>
    <dbReference type="NCBI Taxonomy" id="2818044"/>
    <lineage>
        <taxon>Bacteria</taxon>
        <taxon>Bacillati</taxon>
        <taxon>Bacillota</taxon>
        <taxon>Clostridia</taxon>
        <taxon>Peptostreptococcales</taxon>
        <taxon>Anaerovoracaceae</taxon>
        <taxon>Sinanaerobacter</taxon>
    </lineage>
</organism>
<dbReference type="InterPro" id="IPR046342">
    <property type="entry name" value="CBS_dom_sf"/>
</dbReference>
<dbReference type="PRINTS" id="PR01590">
    <property type="entry name" value="HTHFIS"/>
</dbReference>
<dbReference type="Pfam" id="PF00571">
    <property type="entry name" value="CBS"/>
    <property type="match status" value="1"/>
</dbReference>
<keyword evidence="2" id="KW-0067">ATP-binding</keyword>
<keyword evidence="10" id="KW-1185">Reference proteome</keyword>
<gene>
    <name evidence="9" type="ORF">KCX82_03425</name>
</gene>
<dbReference type="Gene3D" id="3.40.50.300">
    <property type="entry name" value="P-loop containing nucleotide triphosphate hydrolases"/>
    <property type="match status" value="1"/>
</dbReference>
<dbReference type="InterPro" id="IPR025662">
    <property type="entry name" value="Sigma_54_int_dom_ATP-bd_1"/>
</dbReference>
<keyword evidence="3" id="KW-0805">Transcription regulation</keyword>
<name>A0A8J8B078_9FIRM</name>
<dbReference type="SUPFAM" id="SSF52540">
    <property type="entry name" value="P-loop containing nucleoside triphosphate hydrolases"/>
    <property type="match status" value="1"/>
</dbReference>
<dbReference type="Pfam" id="PF02954">
    <property type="entry name" value="HTH_8"/>
    <property type="match status" value="1"/>
</dbReference>
<dbReference type="InterPro" id="IPR035965">
    <property type="entry name" value="PAS-like_dom_sf"/>
</dbReference>
<protein>
    <submittedName>
        <fullName evidence="9">Sigma 54-interacting transcriptional regulator</fullName>
    </submittedName>
</protein>
<dbReference type="SMART" id="SM00382">
    <property type="entry name" value="AAA"/>
    <property type="match status" value="1"/>
</dbReference>
<dbReference type="GO" id="GO:0005524">
    <property type="term" value="F:ATP binding"/>
    <property type="evidence" value="ECO:0007669"/>
    <property type="project" value="UniProtKB-KW"/>
</dbReference>
<dbReference type="FunFam" id="3.40.50.300:FF:000006">
    <property type="entry name" value="DNA-binding transcriptional regulator NtrC"/>
    <property type="match status" value="1"/>
</dbReference>
<accession>A0A8J8B078</accession>
<feature type="domain" description="Sigma-54 factor interaction" evidence="6">
    <location>
        <begin position="397"/>
        <end position="627"/>
    </location>
</feature>
<dbReference type="Gene3D" id="3.30.450.20">
    <property type="entry name" value="PAS domain"/>
    <property type="match status" value="2"/>
</dbReference>
<dbReference type="RefSeq" id="WP_227017052.1">
    <property type="nucleotide sequence ID" value="NZ_JAGSND010000002.1"/>
</dbReference>
<dbReference type="GO" id="GO:0043565">
    <property type="term" value="F:sequence-specific DNA binding"/>
    <property type="evidence" value="ECO:0007669"/>
    <property type="project" value="InterPro"/>
</dbReference>
<evidence type="ECO:0000256" key="2">
    <source>
        <dbReference type="ARBA" id="ARBA00022840"/>
    </source>
</evidence>
<dbReference type="PANTHER" id="PTHR32071:SF57">
    <property type="entry name" value="C4-DICARBOXYLATE TRANSPORT TRANSCRIPTIONAL REGULATORY PROTEIN DCTD"/>
    <property type="match status" value="1"/>
</dbReference>
<dbReference type="InterPro" id="IPR002197">
    <property type="entry name" value="HTH_Fis"/>
</dbReference>
<comment type="caution">
    <text evidence="9">The sequence shown here is derived from an EMBL/GenBank/DDBJ whole genome shotgun (WGS) entry which is preliminary data.</text>
</comment>
<dbReference type="CDD" id="cd00130">
    <property type="entry name" value="PAS"/>
    <property type="match status" value="2"/>
</dbReference>
<dbReference type="Proteomes" id="UP000675664">
    <property type="component" value="Unassembled WGS sequence"/>
</dbReference>
<sequence>MDHSNSLNPTAWLTVGQMMNKNFQVLHLGDTLRTVVEYYQKYKINTLPVVDENEKLIGVFPKKRLFKALLEGAGLDAPCKTYMVDNPVFITVDRTYDEYSLVVRVTKSRVDNVVVLDSSNKVVGMIGTAEYLRESLNVIMASSALLESLFRVNNEGIIIIDREGYILRINPAAERMFQLNFTEVKGKPLKEVLPEIMISDELHIGLKRTVKSLPVIINQVPIIENDEQIGSSFAFLDISDMEKIAQELEIVKELQTTIDGVLSASSDGVFVSDISGAIKYVNERACQLVSQTPEQIIGNPIQSILQTNSPIKITKSGSAEVDSCDIYGKKCIVSHIPFKKSTKQDAEITGIVSTVYLNDNVVTEEIARKWFYLNQQVQYYRDELEKRNGNCNRFDQIVTNNSEFKKIKKEAQFIARSSSTVLLTGESGVGKDMFARGIHEASPRAKRPFVKVNCVSIPETLFESELFGYAPGSFTGALKNGKPGYFERAHLGTIFLDEIGDMPLSIQAKLLQVLQEKEFMRVGGTTKQTVDVRIIAATNRDLREAIVKKTFREDLFYRLNVIEFHLPPLRERAEDITALAESFIEKYNHILGSRVTGINEQARKALQDYSWPGNIRELENAIERAANYVWEGEIGIENLPGQIIQLEHKPTVASAYRSSLVDFEKEMLLDVLKKTNGNRSAAARMLNLSRSAFYDRLAKYNLK</sequence>
<dbReference type="InterPro" id="IPR027417">
    <property type="entry name" value="P-loop_NTPase"/>
</dbReference>
<proteinExistence type="predicted"/>
<feature type="domain" description="CBS" evidence="8">
    <location>
        <begin position="19"/>
        <end position="77"/>
    </location>
</feature>